<dbReference type="InterPro" id="IPR036770">
    <property type="entry name" value="Ankyrin_rpt-contain_sf"/>
</dbReference>
<dbReference type="InParanoid" id="T0QGM5"/>
<dbReference type="Pfam" id="PF00520">
    <property type="entry name" value="Ion_trans"/>
    <property type="match status" value="1"/>
</dbReference>
<dbReference type="Pfam" id="PF12796">
    <property type="entry name" value="Ank_2"/>
    <property type="match status" value="3"/>
</dbReference>
<dbReference type="PROSITE" id="PS50297">
    <property type="entry name" value="ANK_REP_REGION"/>
    <property type="match status" value="3"/>
</dbReference>
<dbReference type="SMART" id="SM00248">
    <property type="entry name" value="ANK"/>
    <property type="match status" value="10"/>
</dbReference>
<keyword evidence="4" id="KW-0109">Calcium transport</keyword>
<evidence type="ECO:0000256" key="5">
    <source>
        <dbReference type="ARBA" id="ARBA00022692"/>
    </source>
</evidence>
<dbReference type="EMBL" id="JH767157">
    <property type="protein sequence ID" value="EQC33891.1"/>
    <property type="molecule type" value="Genomic_DNA"/>
</dbReference>
<dbReference type="InterPro" id="IPR024862">
    <property type="entry name" value="TRPV"/>
</dbReference>
<keyword evidence="7" id="KW-0106">Calcium</keyword>
<feature type="repeat" description="ANK" evidence="12">
    <location>
        <begin position="155"/>
        <end position="187"/>
    </location>
</feature>
<evidence type="ECO:0000256" key="9">
    <source>
        <dbReference type="ARBA" id="ARBA00023065"/>
    </source>
</evidence>
<dbReference type="Proteomes" id="UP000030762">
    <property type="component" value="Unassembled WGS sequence"/>
</dbReference>
<dbReference type="GO" id="GO:0005216">
    <property type="term" value="F:monoatomic ion channel activity"/>
    <property type="evidence" value="ECO:0007669"/>
    <property type="project" value="InterPro"/>
</dbReference>
<dbReference type="GeneID" id="19949299"/>
<feature type="transmembrane region" description="Helical" evidence="14">
    <location>
        <begin position="1040"/>
        <end position="1062"/>
    </location>
</feature>
<dbReference type="OMA" id="HECAGQC"/>
<dbReference type="PANTHER" id="PTHR10582">
    <property type="entry name" value="TRANSIENT RECEPTOR POTENTIAL ION CHANNEL PROTEIN"/>
    <property type="match status" value="1"/>
</dbReference>
<dbReference type="Gene3D" id="1.25.40.20">
    <property type="entry name" value="Ankyrin repeat-containing domain"/>
    <property type="match status" value="3"/>
</dbReference>
<evidence type="ECO:0000313" key="16">
    <source>
        <dbReference type="EMBL" id="EQC33891.1"/>
    </source>
</evidence>
<dbReference type="PANTHER" id="PTHR10582:SF2">
    <property type="entry name" value="INACTIVE"/>
    <property type="match status" value="1"/>
</dbReference>
<evidence type="ECO:0000256" key="10">
    <source>
        <dbReference type="ARBA" id="ARBA00023136"/>
    </source>
</evidence>
<evidence type="ECO:0000256" key="4">
    <source>
        <dbReference type="ARBA" id="ARBA00022568"/>
    </source>
</evidence>
<dbReference type="GO" id="GO:0005886">
    <property type="term" value="C:plasma membrane"/>
    <property type="evidence" value="ECO:0007669"/>
    <property type="project" value="UniProtKB-SubCell"/>
</dbReference>
<keyword evidence="8 14" id="KW-1133">Transmembrane helix</keyword>
<protein>
    <recommendedName>
        <fullName evidence="15">Ion transport domain-containing protein</fullName>
    </recommendedName>
</protein>
<evidence type="ECO:0000256" key="14">
    <source>
        <dbReference type="SAM" id="Phobius"/>
    </source>
</evidence>
<dbReference type="OrthoDB" id="194358at2759"/>
<evidence type="ECO:0000256" key="3">
    <source>
        <dbReference type="ARBA" id="ARBA00022475"/>
    </source>
</evidence>
<dbReference type="eggNOG" id="KOG0510">
    <property type="taxonomic scope" value="Eukaryota"/>
</dbReference>
<feature type="domain" description="Ion transport" evidence="15">
    <location>
        <begin position="913"/>
        <end position="1141"/>
    </location>
</feature>
<evidence type="ECO:0000256" key="1">
    <source>
        <dbReference type="ARBA" id="ARBA00004651"/>
    </source>
</evidence>
<evidence type="ECO:0000256" key="12">
    <source>
        <dbReference type="PROSITE-ProRule" id="PRU00023"/>
    </source>
</evidence>
<evidence type="ECO:0000256" key="11">
    <source>
        <dbReference type="ARBA" id="ARBA00023303"/>
    </source>
</evidence>
<feature type="repeat" description="ANK" evidence="12">
    <location>
        <begin position="485"/>
        <end position="517"/>
    </location>
</feature>
<dbReference type="Gene3D" id="1.10.287.70">
    <property type="match status" value="1"/>
</dbReference>
<evidence type="ECO:0000256" key="2">
    <source>
        <dbReference type="ARBA" id="ARBA00022448"/>
    </source>
</evidence>
<feature type="region of interest" description="Disordered" evidence="13">
    <location>
        <begin position="1419"/>
        <end position="1440"/>
    </location>
</feature>
<feature type="transmembrane region" description="Helical" evidence="14">
    <location>
        <begin position="974"/>
        <end position="996"/>
    </location>
</feature>
<reference evidence="16 17" key="1">
    <citation type="submission" date="2012-04" db="EMBL/GenBank/DDBJ databases">
        <title>The Genome Sequence of Saprolegnia declina VS20.</title>
        <authorList>
            <consortium name="The Broad Institute Genome Sequencing Platform"/>
            <person name="Russ C."/>
            <person name="Nusbaum C."/>
            <person name="Tyler B."/>
            <person name="van West P."/>
            <person name="Dieguez-Uribeondo J."/>
            <person name="de Bruijn I."/>
            <person name="Tripathy S."/>
            <person name="Jiang R."/>
            <person name="Young S.K."/>
            <person name="Zeng Q."/>
            <person name="Gargeya S."/>
            <person name="Fitzgerald M."/>
            <person name="Haas B."/>
            <person name="Abouelleil A."/>
            <person name="Alvarado L."/>
            <person name="Arachchi H.M."/>
            <person name="Berlin A."/>
            <person name="Chapman S.B."/>
            <person name="Goldberg J."/>
            <person name="Griggs A."/>
            <person name="Gujja S."/>
            <person name="Hansen M."/>
            <person name="Howarth C."/>
            <person name="Imamovic A."/>
            <person name="Larimer J."/>
            <person name="McCowen C."/>
            <person name="Montmayeur A."/>
            <person name="Murphy C."/>
            <person name="Neiman D."/>
            <person name="Pearson M."/>
            <person name="Priest M."/>
            <person name="Roberts A."/>
            <person name="Saif S."/>
            <person name="Shea T."/>
            <person name="Sisk P."/>
            <person name="Sykes S."/>
            <person name="Wortman J."/>
            <person name="Nusbaum C."/>
            <person name="Birren B."/>
        </authorList>
    </citation>
    <scope>NUCLEOTIDE SEQUENCE [LARGE SCALE GENOMIC DNA]</scope>
    <source>
        <strain evidence="16 17">VS20</strain>
    </source>
</reference>
<feature type="repeat" description="ANK" evidence="12">
    <location>
        <begin position="634"/>
        <end position="666"/>
    </location>
</feature>
<dbReference type="InterPro" id="IPR002110">
    <property type="entry name" value="Ankyrin_rpt"/>
</dbReference>
<dbReference type="PROSITE" id="PS50088">
    <property type="entry name" value="ANK_REPEAT"/>
    <property type="match status" value="5"/>
</dbReference>
<dbReference type="SUPFAM" id="SSF48403">
    <property type="entry name" value="Ankyrin repeat"/>
    <property type="match status" value="2"/>
</dbReference>
<evidence type="ECO:0000313" key="17">
    <source>
        <dbReference type="Proteomes" id="UP000030762"/>
    </source>
</evidence>
<evidence type="ECO:0000256" key="8">
    <source>
        <dbReference type="ARBA" id="ARBA00022989"/>
    </source>
</evidence>
<dbReference type="GO" id="GO:0098703">
    <property type="term" value="P:calcium ion import across plasma membrane"/>
    <property type="evidence" value="ECO:0007669"/>
    <property type="project" value="TreeGrafter"/>
</dbReference>
<dbReference type="VEuPathDB" id="FungiDB:SDRG_08572"/>
<dbReference type="RefSeq" id="XP_008612686.1">
    <property type="nucleotide sequence ID" value="XM_008614464.1"/>
</dbReference>
<feature type="transmembrane region" description="Helical" evidence="14">
    <location>
        <begin position="824"/>
        <end position="841"/>
    </location>
</feature>
<keyword evidence="10 14" id="KW-0472">Membrane</keyword>
<keyword evidence="12" id="KW-0040">ANK repeat</keyword>
<feature type="transmembrane region" description="Helical" evidence="14">
    <location>
        <begin position="853"/>
        <end position="878"/>
    </location>
</feature>
<keyword evidence="9" id="KW-0406">Ion transport</keyword>
<keyword evidence="3" id="KW-1003">Cell membrane</keyword>
<name>T0QGM5_SAPDV</name>
<feature type="repeat" description="ANK" evidence="12">
    <location>
        <begin position="122"/>
        <end position="154"/>
    </location>
</feature>
<dbReference type="InterPro" id="IPR005821">
    <property type="entry name" value="Ion_trans_dom"/>
</dbReference>
<feature type="transmembrane region" description="Helical" evidence="14">
    <location>
        <begin position="1109"/>
        <end position="1133"/>
    </location>
</feature>
<feature type="compositionally biased region" description="Acidic residues" evidence="13">
    <location>
        <begin position="1422"/>
        <end position="1440"/>
    </location>
</feature>
<evidence type="ECO:0000256" key="6">
    <source>
        <dbReference type="ARBA" id="ARBA00022737"/>
    </source>
</evidence>
<keyword evidence="5 14" id="KW-0812">Transmembrane</keyword>
<dbReference type="STRING" id="1156394.T0QGM5"/>
<sequence length="1440" mass="159192">MHRSDTTGSASDDDTSLESLTLVELMTKSKENEVLWRLRTPGAVTDDDLTSLDEDGDSVLSMAALSGSLPVVQALIESTPYETIPNFAWMTMQRAVAYNQLHIVTYLWDIIPDPLNVVSPTNGNTLLHHAADHSAMNALRWLLPRYPSVDVINNDGETPYLVALSNADDECAAVLVAAGADVFVRAADGDTALHYVIRNASEEDEDEDDVVQTLDGVLAEGHSIDAVNEAGERPADLTENARLLALLEAEAEFRQAFPVHALVRTNKVDRFEAWLIEMRAKHGDDVDEEIATALTTPDTMGRTPLMHAALRLDDLRDADQVLYRLLPYLPADAVSAKDNEGRTALDMLARHSLFCAENPTGTVPSRLMRAIHALSCKGKVGLDFAHLPDSYLQWAEYLTGTAPHECAGQCKMTSTSNNGLSGLAAARNWTELRQVLQEPLPADVINKIEGGMSVLHHVCECGNVAFLKLLLTQPHLDLNQRSEETDQSALDYAVDNDHVKIVRLLLAAGADPVVDDDTNAASLAELRTNATPSELLVYDRWELALFDIGFFLLNLPNVAAARQLDARKQTAMHAAMRGSFSEETLNDICATDIDLDKQDEDGETALMVAASLGRNDYVKFLVSKSVNVDLQNKEGKTALMLAAKGCHMKVVGLLLEASAEVYLTDKNGDSVLSQLEQALSRAGGAADDEKLPEGQLLSLLKKELQIRENSPEYQEKQALSMVTMSIDDVFHQGGFARAITVSAKLGLKFLNDCVTLHRHEAAFQHMDAVYGTTAKASALYAVLNVDAKEETFATKKALLEHIVFRRLLAIKWELFGKRMYLQQLLMNVLLLFTMTTSSFIGDSPSTAACVVGISAWLFVLSAFLVIGQLEPSVFWGWARYQYDKSRVLDPDVVIPDLRSKKEAATSLLYGASVAITLIVVVLLAIFAHLMHISKWFPVVNTVVLWLTALYFVVTERGEMRDDFRAYFASHTNKAQLLVYVVILFLFVPIKLGWISAVDEVEFGLSGFLTLALWVLSLQFLEVVPSASFLMPMMSDLFGDIWNFFILFGVFQVGFTLTFYQLFRGMDDSLHKFGSLGQAFMTTYYVSFGELALDSLDAFGDSKEDHASSMYVATALLMMLHVAIMVIILLNVLLAMMNKTVDGGLEKAKTQALISYAQCILRLETSMNLTADDTHALTYFTTKASTSMIKQAEWLNPIFTERVPKGLLDLGEDQATELQTEAANRAAWATLVDELDGTIETELRYLRDALLHVAHFTSHPVQTVFADDLKHLETARSQLTAIVDDARKTRGAYRDKVLSALQSHLKKKLGQLKDKLLRLWAPKFDAKDMSARAECMLLFQMAQRSTMDAQLQKVSDAVLDKVAEAIAPTTEENEDTEKTQLHDEIEALKAKVDAQSETMTAMAAKLHFAVSLLLQLKNANEAANEDGENDEENEEEDDEEE</sequence>
<evidence type="ECO:0000256" key="7">
    <source>
        <dbReference type="ARBA" id="ARBA00022837"/>
    </source>
</evidence>
<keyword evidence="11" id="KW-0407">Ion channel</keyword>
<gene>
    <name evidence="16" type="ORF">SDRG_08572</name>
</gene>
<feature type="transmembrane region" description="Helical" evidence="14">
    <location>
        <begin position="1002"/>
        <end position="1020"/>
    </location>
</feature>
<evidence type="ECO:0000256" key="13">
    <source>
        <dbReference type="SAM" id="MobiDB-lite"/>
    </source>
</evidence>
<evidence type="ECO:0000259" key="15">
    <source>
        <dbReference type="Pfam" id="PF00520"/>
    </source>
</evidence>
<feature type="repeat" description="ANK" evidence="12">
    <location>
        <begin position="601"/>
        <end position="633"/>
    </location>
</feature>
<accession>T0QGM5</accession>
<organism evidence="16 17">
    <name type="scientific">Saprolegnia diclina (strain VS20)</name>
    <dbReference type="NCBI Taxonomy" id="1156394"/>
    <lineage>
        <taxon>Eukaryota</taxon>
        <taxon>Sar</taxon>
        <taxon>Stramenopiles</taxon>
        <taxon>Oomycota</taxon>
        <taxon>Saprolegniomycetes</taxon>
        <taxon>Saprolegniales</taxon>
        <taxon>Saprolegniaceae</taxon>
        <taxon>Saprolegnia</taxon>
    </lineage>
</organism>
<feature type="transmembrane region" description="Helical" evidence="14">
    <location>
        <begin position="907"/>
        <end position="929"/>
    </location>
</feature>
<comment type="subcellular location">
    <subcellularLocation>
        <location evidence="1">Cell membrane</location>
        <topology evidence="1">Multi-pass membrane protein</topology>
    </subcellularLocation>
</comment>
<feature type="transmembrane region" description="Helical" evidence="14">
    <location>
        <begin position="935"/>
        <end position="953"/>
    </location>
</feature>
<proteinExistence type="predicted"/>
<keyword evidence="6" id="KW-0677">Repeat</keyword>
<keyword evidence="2" id="KW-0813">Transport</keyword>
<keyword evidence="17" id="KW-1185">Reference proteome</keyword>